<gene>
    <name evidence="2" type="primary">LOC107759463</name>
</gene>
<reference evidence="2" key="2">
    <citation type="submission" date="2025-08" db="UniProtKB">
        <authorList>
            <consortium name="RefSeq"/>
        </authorList>
    </citation>
    <scope>IDENTIFICATION</scope>
    <source>
        <tissue evidence="2">Leaf</tissue>
    </source>
</reference>
<dbReference type="RefSeq" id="XP_075102560.1">
    <property type="nucleotide sequence ID" value="XM_075246459.1"/>
</dbReference>
<organism evidence="1 2">
    <name type="scientific">Nicotiana tabacum</name>
    <name type="common">Common tobacco</name>
    <dbReference type="NCBI Taxonomy" id="4097"/>
    <lineage>
        <taxon>Eukaryota</taxon>
        <taxon>Viridiplantae</taxon>
        <taxon>Streptophyta</taxon>
        <taxon>Embryophyta</taxon>
        <taxon>Tracheophyta</taxon>
        <taxon>Spermatophyta</taxon>
        <taxon>Magnoliopsida</taxon>
        <taxon>eudicotyledons</taxon>
        <taxon>Gunneridae</taxon>
        <taxon>Pentapetalae</taxon>
        <taxon>asterids</taxon>
        <taxon>lamiids</taxon>
        <taxon>Solanales</taxon>
        <taxon>Solanaceae</taxon>
        <taxon>Nicotianoideae</taxon>
        <taxon>Nicotianeae</taxon>
        <taxon>Nicotiana</taxon>
    </lineage>
</organism>
<name>A0AC58TZA5_TOBAC</name>
<reference evidence="1" key="1">
    <citation type="journal article" date="2014" name="Nat. Commun.">
        <title>The tobacco genome sequence and its comparison with those of tomato and potato.</title>
        <authorList>
            <person name="Sierro N."/>
            <person name="Battey J.N."/>
            <person name="Ouadi S."/>
            <person name="Bakaher N."/>
            <person name="Bovet L."/>
            <person name="Willig A."/>
            <person name="Goepfert S."/>
            <person name="Peitsch M.C."/>
            <person name="Ivanov N.V."/>
        </authorList>
    </citation>
    <scope>NUCLEOTIDE SEQUENCE [LARGE SCALE GENOMIC DNA]</scope>
</reference>
<accession>A0AC58TZA5</accession>
<dbReference type="Proteomes" id="UP000790787">
    <property type="component" value="Chromosome 23"/>
</dbReference>
<keyword evidence="1" id="KW-1185">Reference proteome</keyword>
<proteinExistence type="predicted"/>
<sequence>MGCKRFFQTHRGLRNEKGDALSASYYHIVSPLSSTAVGTEVTHSFSTNKNAILANLLTTVTVVESAPGLKTNFPFQSATKVTLALYDPLTGNCKTKLFTTYSASYYPCMAVLYECYGDAATCWEIRNVVLAGCRFHWFRNMHQTRHMYLQCKRM</sequence>
<protein>
    <submittedName>
        <fullName evidence="2">Uncharacterized protein LOC107759463 isoform X3</fullName>
    </submittedName>
</protein>
<evidence type="ECO:0000313" key="1">
    <source>
        <dbReference type="Proteomes" id="UP000790787"/>
    </source>
</evidence>
<evidence type="ECO:0000313" key="2">
    <source>
        <dbReference type="RefSeq" id="XP_075102560.1"/>
    </source>
</evidence>